<evidence type="ECO:0000313" key="2">
    <source>
        <dbReference type="EMBL" id="KAK3237407.1"/>
    </source>
</evidence>
<dbReference type="GO" id="GO:0010190">
    <property type="term" value="P:cytochrome b6f complex assembly"/>
    <property type="evidence" value="ECO:0007669"/>
    <property type="project" value="InterPro"/>
</dbReference>
<evidence type="ECO:0000313" key="3">
    <source>
        <dbReference type="Proteomes" id="UP001190700"/>
    </source>
</evidence>
<organism evidence="2 3">
    <name type="scientific">Cymbomonas tetramitiformis</name>
    <dbReference type="NCBI Taxonomy" id="36881"/>
    <lineage>
        <taxon>Eukaryota</taxon>
        <taxon>Viridiplantae</taxon>
        <taxon>Chlorophyta</taxon>
        <taxon>Pyramimonadophyceae</taxon>
        <taxon>Pyramimonadales</taxon>
        <taxon>Pyramimonadaceae</taxon>
        <taxon>Cymbomonas</taxon>
    </lineage>
</organism>
<dbReference type="AlphaFoldDB" id="A0AAE0BJ42"/>
<dbReference type="PANTHER" id="PTHR36403:SF1">
    <property type="entry name" value="PROTEIN COFACTOR ASSEMBLY OF COMPLEX C SUBUNIT B CCB2, CHLOROPLASTIC"/>
    <property type="match status" value="1"/>
</dbReference>
<proteinExistence type="predicted"/>
<feature type="compositionally biased region" description="Polar residues" evidence="1">
    <location>
        <begin position="61"/>
        <end position="75"/>
    </location>
</feature>
<gene>
    <name evidence="2" type="ORF">CYMTET_52517</name>
</gene>
<evidence type="ECO:0000256" key="1">
    <source>
        <dbReference type="SAM" id="MobiDB-lite"/>
    </source>
</evidence>
<feature type="region of interest" description="Disordered" evidence="1">
    <location>
        <begin position="48"/>
        <end position="75"/>
    </location>
</feature>
<dbReference type="InterPro" id="IPR044970">
    <property type="entry name" value="CCB2"/>
</dbReference>
<keyword evidence="3" id="KW-1185">Reference proteome</keyword>
<name>A0AAE0BJ42_9CHLO</name>
<sequence length="159" mass="16774">MFTFTQAVTGVGVSVCIPNRGVSSRAGTPTMIRTATPAAGLTTKRVLPPQRSPVRRCKGASLNTPQKTPAPRAQSNEGDMELAVFRFTLGIPGLDDEQIPRIVGFIGGILLLVNRAVVDIPAAAQVQPYFRSSLWRPSCIPAAQAATLEVAGHVASRGL</sequence>
<dbReference type="Proteomes" id="UP001190700">
    <property type="component" value="Unassembled WGS sequence"/>
</dbReference>
<comment type="caution">
    <text evidence="2">The sequence shown here is derived from an EMBL/GenBank/DDBJ whole genome shotgun (WGS) entry which is preliminary data.</text>
</comment>
<protein>
    <submittedName>
        <fullName evidence="2">Uncharacterized protein</fullName>
    </submittedName>
</protein>
<accession>A0AAE0BJ42</accession>
<dbReference type="PANTHER" id="PTHR36403">
    <property type="entry name" value="PROTEIN COFACTOR ASSEMBLY OF COMPLEX C SUBUNIT B CCB2, CHLOROPLASTIC"/>
    <property type="match status" value="1"/>
</dbReference>
<dbReference type="EMBL" id="LGRX02034605">
    <property type="protein sequence ID" value="KAK3237407.1"/>
    <property type="molecule type" value="Genomic_DNA"/>
</dbReference>
<reference evidence="2 3" key="1">
    <citation type="journal article" date="2015" name="Genome Biol. Evol.">
        <title>Comparative Genomics of a Bacterivorous Green Alga Reveals Evolutionary Causalities and Consequences of Phago-Mixotrophic Mode of Nutrition.</title>
        <authorList>
            <person name="Burns J.A."/>
            <person name="Paasch A."/>
            <person name="Narechania A."/>
            <person name="Kim E."/>
        </authorList>
    </citation>
    <scope>NUCLEOTIDE SEQUENCE [LARGE SCALE GENOMIC DNA]</scope>
    <source>
        <strain evidence="2 3">PLY_AMNH</strain>
    </source>
</reference>